<organism evidence="3 4">
    <name type="scientific">Aspergillus sclerotialis</name>
    <dbReference type="NCBI Taxonomy" id="2070753"/>
    <lineage>
        <taxon>Eukaryota</taxon>
        <taxon>Fungi</taxon>
        <taxon>Dikarya</taxon>
        <taxon>Ascomycota</taxon>
        <taxon>Pezizomycotina</taxon>
        <taxon>Eurotiomycetes</taxon>
        <taxon>Eurotiomycetidae</taxon>
        <taxon>Eurotiales</taxon>
        <taxon>Aspergillaceae</taxon>
        <taxon>Aspergillus</taxon>
        <taxon>Aspergillus subgen. Polypaecilum</taxon>
    </lineage>
</organism>
<feature type="chain" id="PRO_5017371759" evidence="2">
    <location>
        <begin position="27"/>
        <end position="502"/>
    </location>
</feature>
<reference evidence="4" key="1">
    <citation type="submission" date="2017-02" db="EMBL/GenBank/DDBJ databases">
        <authorList>
            <person name="Tafer H."/>
            <person name="Lopandic K."/>
        </authorList>
    </citation>
    <scope>NUCLEOTIDE SEQUENCE [LARGE SCALE GENOMIC DNA]</scope>
    <source>
        <strain evidence="4">CBS 366.77</strain>
    </source>
</reference>
<keyword evidence="2" id="KW-0732">Signal</keyword>
<feature type="region of interest" description="Disordered" evidence="1">
    <location>
        <begin position="228"/>
        <end position="304"/>
    </location>
</feature>
<dbReference type="EMBL" id="MVGC01000360">
    <property type="protein sequence ID" value="RJE19887.1"/>
    <property type="molecule type" value="Genomic_DNA"/>
</dbReference>
<protein>
    <submittedName>
        <fullName evidence="3">Uncharacterized protein</fullName>
    </submittedName>
</protein>
<dbReference type="STRING" id="2070753.A0A3A2ZEY5"/>
<evidence type="ECO:0000256" key="1">
    <source>
        <dbReference type="SAM" id="MobiDB-lite"/>
    </source>
</evidence>
<feature type="signal peptide" evidence="2">
    <location>
        <begin position="1"/>
        <end position="26"/>
    </location>
</feature>
<sequence>MSNIMSARNSVHSIAFTFLLNILASGAPFWTPAHIPSPAYLAIAATCVVHPRTTTRAQSSGDKEAASLALALLRTTNESVGPVAAEFGAAFSFAGFEASRQDRSLLNVGLAQEGSLWARTEDFWHAVGWAFNCSILHPKRWERWRLWLEFMCEVLEDDWDERVRLVEKAVREDPGSGGELLKGSLIFQYIDGGNAVGFGGSRRILRAIFADASSSAVNEFGQIFPKELEPLIPDNGSENTNKRENKHQYGNDLSDSENTDKELKPATNRRPKRARRSTRTTTTDTSSKSDSSNLSSQSTYRHPDTSYLGGMSSLSLRKRLLSLLANVSSKLPKTFLPTEDLYRLFIENIRHLSLCDFQAIVSATSLDYFTTSQQADLCEYLIYSMRESSAPKVDRDAPREIKLEQYFLPYAASTSSIAANAKMSITLTALFVILSKNGLLSSSKGLKGAVERGVAARKHKAKTGGKKVQGSFDKQEIKRLEELEWCWLRESEGLMISLLDMI</sequence>
<feature type="compositionally biased region" description="Basic residues" evidence="1">
    <location>
        <begin position="267"/>
        <end position="278"/>
    </location>
</feature>
<evidence type="ECO:0000256" key="2">
    <source>
        <dbReference type="SAM" id="SignalP"/>
    </source>
</evidence>
<feature type="compositionally biased region" description="Low complexity" evidence="1">
    <location>
        <begin position="279"/>
        <end position="299"/>
    </location>
</feature>
<dbReference type="Proteomes" id="UP000266188">
    <property type="component" value="Unassembled WGS sequence"/>
</dbReference>
<dbReference type="OrthoDB" id="5411773at2759"/>
<feature type="compositionally biased region" description="Basic and acidic residues" evidence="1">
    <location>
        <begin position="240"/>
        <end position="249"/>
    </location>
</feature>
<gene>
    <name evidence="3" type="ORF">PHISCL_07778</name>
</gene>
<name>A0A3A2ZEY5_9EURO</name>
<evidence type="ECO:0000313" key="4">
    <source>
        <dbReference type="Proteomes" id="UP000266188"/>
    </source>
</evidence>
<dbReference type="AlphaFoldDB" id="A0A3A2ZEY5"/>
<evidence type="ECO:0000313" key="3">
    <source>
        <dbReference type="EMBL" id="RJE19887.1"/>
    </source>
</evidence>
<accession>A0A3A2ZEY5</accession>
<comment type="caution">
    <text evidence="3">The sequence shown here is derived from an EMBL/GenBank/DDBJ whole genome shotgun (WGS) entry which is preliminary data.</text>
</comment>
<proteinExistence type="predicted"/>
<keyword evidence="4" id="KW-1185">Reference proteome</keyword>